<evidence type="ECO:0000313" key="2">
    <source>
        <dbReference type="EMBL" id="RHY07538.1"/>
    </source>
</evidence>
<dbReference type="VEuPathDB" id="FungiDB:H257_16814"/>
<dbReference type="InterPro" id="IPR050863">
    <property type="entry name" value="CenT-Element_Derived"/>
</dbReference>
<evidence type="ECO:0000313" key="3">
    <source>
        <dbReference type="Proteomes" id="UP000265427"/>
    </source>
</evidence>
<comment type="caution">
    <text evidence="2">The sequence shown here is derived from an EMBL/GenBank/DDBJ whole genome shotgun (WGS) entry which is preliminary data.</text>
</comment>
<organism evidence="2 3">
    <name type="scientific">Aphanomyces astaci</name>
    <name type="common">Crayfish plague agent</name>
    <dbReference type="NCBI Taxonomy" id="112090"/>
    <lineage>
        <taxon>Eukaryota</taxon>
        <taxon>Sar</taxon>
        <taxon>Stramenopiles</taxon>
        <taxon>Oomycota</taxon>
        <taxon>Saprolegniomycetes</taxon>
        <taxon>Saprolegniales</taxon>
        <taxon>Verrucalvaceae</taxon>
        <taxon>Aphanomyces</taxon>
    </lineage>
</organism>
<protein>
    <recommendedName>
        <fullName evidence="1">DDE-1 domain-containing protein</fullName>
    </recommendedName>
</protein>
<gene>
    <name evidence="2" type="ORF">DYB36_006110</name>
</gene>
<reference evidence="2 3" key="1">
    <citation type="submission" date="2018-08" db="EMBL/GenBank/DDBJ databases">
        <title>Aphanomyces genome sequencing and annotation.</title>
        <authorList>
            <person name="Minardi D."/>
            <person name="Oidtmann B."/>
            <person name="Van Der Giezen M."/>
            <person name="Studholme D.J."/>
        </authorList>
    </citation>
    <scope>NUCLEOTIDE SEQUENCE [LARGE SCALE GENOMIC DNA]</scope>
    <source>
        <strain evidence="2 3">Kv</strain>
    </source>
</reference>
<dbReference type="Proteomes" id="UP000265427">
    <property type="component" value="Unassembled WGS sequence"/>
</dbReference>
<dbReference type="PANTHER" id="PTHR19303:SF57">
    <property type="entry name" value="HTH CENPB-TYPE DOMAIN-CONTAINING PROTEIN"/>
    <property type="match status" value="1"/>
</dbReference>
<dbReference type="Pfam" id="PF03184">
    <property type="entry name" value="DDE_1"/>
    <property type="match status" value="1"/>
</dbReference>
<dbReference type="EMBL" id="QUSZ01005938">
    <property type="protein sequence ID" value="RHY07538.1"/>
    <property type="molecule type" value="Genomic_DNA"/>
</dbReference>
<dbReference type="VEuPathDB" id="FungiDB:H257_15976"/>
<dbReference type="InterPro" id="IPR036397">
    <property type="entry name" value="RNaseH_sf"/>
</dbReference>
<dbReference type="Gene3D" id="3.30.420.10">
    <property type="entry name" value="Ribonuclease H-like superfamily/Ribonuclease H"/>
    <property type="match status" value="1"/>
</dbReference>
<dbReference type="InterPro" id="IPR004875">
    <property type="entry name" value="DDE_SF_endonuclease_dom"/>
</dbReference>
<sequence length="343" mass="38992">MSVYQVATELGVARRTLRNWVTKRAQILSYRGNKKRMKLTPGGRPEVFPDPPGLLEFIHGLRDSERALTTIHMVTWVKRNQREWLVSYLVDKKPGCGYNSLLLLLQRFCKRHGISRQRPGMSKRSQGDLEDTHDIFAAEFHREYRAHGSESVYNVDETGIYYDMPPNYIWAVRGGSSKISSGEKHSTRMTAVLTAKADGSKLPILLRKSVDRRPCVEVLPAVLHDHIEEASVILVDNFDSHVSEASYKIINEELGSHLCPLPPNSTSMCQPLDVGVMAPFKRYLRELWLFEDIITGEDEDPFSLTARQKRLALIKRAVAAWEMVSTDAIRGSFEKALPQEPMD</sequence>
<proteinExistence type="predicted"/>
<name>A0A397AP19_APHAT</name>
<dbReference type="AlphaFoldDB" id="A0A397AP19"/>
<dbReference type="PANTHER" id="PTHR19303">
    <property type="entry name" value="TRANSPOSON"/>
    <property type="match status" value="1"/>
</dbReference>
<accession>A0A397AP19</accession>
<feature type="domain" description="DDE-1" evidence="1">
    <location>
        <begin position="226"/>
        <end position="333"/>
    </location>
</feature>
<dbReference type="GO" id="GO:0005634">
    <property type="term" value="C:nucleus"/>
    <property type="evidence" value="ECO:0007669"/>
    <property type="project" value="TreeGrafter"/>
</dbReference>
<evidence type="ECO:0000259" key="1">
    <source>
        <dbReference type="Pfam" id="PF03184"/>
    </source>
</evidence>
<dbReference type="GO" id="GO:0003677">
    <property type="term" value="F:DNA binding"/>
    <property type="evidence" value="ECO:0007669"/>
    <property type="project" value="TreeGrafter"/>
</dbReference>